<reference evidence="1 2" key="2">
    <citation type="journal article" date="2021" name="Curr. Genet.">
        <title>Genetic response to nitrogen starvation in the aggressive Eucalyptus foliar pathogen Teratosphaeria destructans.</title>
        <authorList>
            <person name="Havenga M."/>
            <person name="Wingfield B.D."/>
            <person name="Wingfield M.J."/>
            <person name="Dreyer L.L."/>
            <person name="Roets F."/>
            <person name="Aylward J."/>
        </authorList>
    </citation>
    <scope>NUCLEOTIDE SEQUENCE [LARGE SCALE GENOMIC DNA]</scope>
    <source>
        <strain evidence="1">CMW44962</strain>
    </source>
</reference>
<sequence>MVSDFEDVSLAGSSCFQAVLEVLEGKSDLRFKGLRVRGAIQIDGELSGDGYELDGRSAADTERVQRQHCTLAGPLSSIVLTCENCGCGTGTVTVVRYLATTFQ</sequence>
<dbReference type="AlphaFoldDB" id="A0A9W7W0H6"/>
<gene>
    <name evidence="1" type="ORF">Tdes44962_MAKER04063</name>
</gene>
<accession>A0A9W7W0H6</accession>
<organism evidence="1 2">
    <name type="scientific">Teratosphaeria destructans</name>
    <dbReference type="NCBI Taxonomy" id="418781"/>
    <lineage>
        <taxon>Eukaryota</taxon>
        <taxon>Fungi</taxon>
        <taxon>Dikarya</taxon>
        <taxon>Ascomycota</taxon>
        <taxon>Pezizomycotina</taxon>
        <taxon>Dothideomycetes</taxon>
        <taxon>Dothideomycetidae</taxon>
        <taxon>Mycosphaerellales</taxon>
        <taxon>Teratosphaeriaceae</taxon>
        <taxon>Teratosphaeria</taxon>
    </lineage>
</organism>
<protein>
    <submittedName>
        <fullName evidence="1">Uncharacterized protein</fullName>
    </submittedName>
</protein>
<proteinExistence type="predicted"/>
<evidence type="ECO:0000313" key="2">
    <source>
        <dbReference type="Proteomes" id="UP001138500"/>
    </source>
</evidence>
<dbReference type="Proteomes" id="UP001138500">
    <property type="component" value="Unassembled WGS sequence"/>
</dbReference>
<keyword evidence="2" id="KW-1185">Reference proteome</keyword>
<name>A0A9W7W0H6_9PEZI</name>
<reference evidence="1 2" key="1">
    <citation type="journal article" date="2018" name="IMA Fungus">
        <title>IMA Genome-F 10: Nine draft genome sequences of Claviceps purpurea s.lat., including C. arundinis, C. humidiphila, and C. cf. spartinae, pseudomolecules for the pitch canker pathogen Fusarium circinatum, draft genome of Davidsoniella eucalypti, Grosmannia galeiformis, Quambalaria eucalypti, and Teratosphaeria destructans.</title>
        <authorList>
            <person name="Wingfield B.D."/>
            <person name="Liu M."/>
            <person name="Nguyen H.D."/>
            <person name="Lane F.A."/>
            <person name="Morgan S.W."/>
            <person name="De Vos L."/>
            <person name="Wilken P.M."/>
            <person name="Duong T.A."/>
            <person name="Aylward J."/>
            <person name="Coetzee M.P."/>
            <person name="Dadej K."/>
            <person name="De Beer Z.W."/>
            <person name="Findlay W."/>
            <person name="Havenga M."/>
            <person name="Kolarik M."/>
            <person name="Menzies J.G."/>
            <person name="Naidoo K."/>
            <person name="Pochopski O."/>
            <person name="Shoukouhi P."/>
            <person name="Santana Q.C."/>
            <person name="Seifert K.A."/>
            <person name="Soal N."/>
            <person name="Steenkamp E.T."/>
            <person name="Tatham C.T."/>
            <person name="van der Nest M.A."/>
            <person name="Wingfield M.J."/>
        </authorList>
    </citation>
    <scope>NUCLEOTIDE SEQUENCE [LARGE SCALE GENOMIC DNA]</scope>
    <source>
        <strain evidence="1">CMW44962</strain>
    </source>
</reference>
<evidence type="ECO:0000313" key="1">
    <source>
        <dbReference type="EMBL" id="KAH9825621.1"/>
    </source>
</evidence>
<dbReference type="EMBL" id="RIBY02002090">
    <property type="protein sequence ID" value="KAH9825621.1"/>
    <property type="molecule type" value="Genomic_DNA"/>
</dbReference>
<comment type="caution">
    <text evidence="1">The sequence shown here is derived from an EMBL/GenBank/DDBJ whole genome shotgun (WGS) entry which is preliminary data.</text>
</comment>